<keyword evidence="3" id="KW-1185">Reference proteome</keyword>
<dbReference type="EMBL" id="JAEPBG010000001">
    <property type="protein sequence ID" value="MBK4733190.1"/>
    <property type="molecule type" value="Genomic_DNA"/>
</dbReference>
<evidence type="ECO:0008006" key="4">
    <source>
        <dbReference type="Google" id="ProtNLM"/>
    </source>
</evidence>
<accession>A0A934SPN1</accession>
<dbReference type="InterPro" id="IPR036770">
    <property type="entry name" value="Ankyrin_rpt-contain_sf"/>
</dbReference>
<gene>
    <name evidence="2" type="ORF">JJB74_00975</name>
</gene>
<evidence type="ECO:0000256" key="1">
    <source>
        <dbReference type="SAM" id="MobiDB-lite"/>
    </source>
</evidence>
<dbReference type="SUPFAM" id="SSF48403">
    <property type="entry name" value="Ankyrin repeat"/>
    <property type="match status" value="1"/>
</dbReference>
<sequence length="109" mass="11151">MQASRTQPQYSSNILPAASQQRAANPPPAGAPQLQIRSVETPQAFFDAARNGDVGLLATMLATRQASAAAVEAKSGLTALMLAAKRGHADAARFAEGGRQGGVEGGGHR</sequence>
<comment type="caution">
    <text evidence="2">The sequence shown here is derived from an EMBL/GenBank/DDBJ whole genome shotgun (WGS) entry which is preliminary data.</text>
</comment>
<reference evidence="2" key="1">
    <citation type="submission" date="2021-01" db="EMBL/GenBank/DDBJ databases">
        <title>Genome sequence of strain Noviherbaspirillum sp. DKR-6.</title>
        <authorList>
            <person name="Chaudhary D.K."/>
        </authorList>
    </citation>
    <scope>NUCLEOTIDE SEQUENCE</scope>
    <source>
        <strain evidence="2">DKR-6</strain>
    </source>
</reference>
<protein>
    <recommendedName>
        <fullName evidence="4">Ankyrin repeat domain-containing protein</fullName>
    </recommendedName>
</protein>
<feature type="compositionally biased region" description="Polar residues" evidence="1">
    <location>
        <begin position="1"/>
        <end position="23"/>
    </location>
</feature>
<dbReference type="Gene3D" id="1.25.40.20">
    <property type="entry name" value="Ankyrin repeat-containing domain"/>
    <property type="match status" value="1"/>
</dbReference>
<organism evidence="2 3">
    <name type="scientific">Noviherbaspirillum pedocola</name>
    <dbReference type="NCBI Taxonomy" id="2801341"/>
    <lineage>
        <taxon>Bacteria</taxon>
        <taxon>Pseudomonadati</taxon>
        <taxon>Pseudomonadota</taxon>
        <taxon>Betaproteobacteria</taxon>
        <taxon>Burkholderiales</taxon>
        <taxon>Oxalobacteraceae</taxon>
        <taxon>Noviherbaspirillum</taxon>
    </lineage>
</organism>
<feature type="region of interest" description="Disordered" evidence="1">
    <location>
        <begin position="1"/>
        <end position="33"/>
    </location>
</feature>
<dbReference type="Proteomes" id="UP000622890">
    <property type="component" value="Unassembled WGS sequence"/>
</dbReference>
<name>A0A934SPN1_9BURK</name>
<proteinExistence type="predicted"/>
<dbReference type="RefSeq" id="WP_200589778.1">
    <property type="nucleotide sequence ID" value="NZ_JAEPBG010000001.1"/>
</dbReference>
<dbReference type="AlphaFoldDB" id="A0A934SPN1"/>
<evidence type="ECO:0000313" key="2">
    <source>
        <dbReference type="EMBL" id="MBK4733190.1"/>
    </source>
</evidence>
<evidence type="ECO:0000313" key="3">
    <source>
        <dbReference type="Proteomes" id="UP000622890"/>
    </source>
</evidence>